<evidence type="ECO:0000313" key="2">
    <source>
        <dbReference type="EMBL" id="KXG47089.1"/>
    </source>
</evidence>
<dbReference type="GeneID" id="63706848"/>
<sequence>MGSPSKRKRTDVDDDPPERVFGVDLTYSPTQDARKLIKGYKPRYQSICDEVDVLWRTAQMNKMIREAAASLTWPKHIREAQKGVDEGQADQDKLYARVVDRINKVQNADLKSALQSALHEVDII</sequence>
<dbReference type="Proteomes" id="UP000070168">
    <property type="component" value="Unassembled WGS sequence"/>
</dbReference>
<gene>
    <name evidence="2" type="ORF">PGRI_038350</name>
</gene>
<keyword evidence="3" id="KW-1185">Reference proteome</keyword>
<name>A0A135LDP5_PENPA</name>
<proteinExistence type="predicted"/>
<dbReference type="RefSeq" id="XP_040645625.1">
    <property type="nucleotide sequence ID" value="XM_040791548.1"/>
</dbReference>
<dbReference type="EMBL" id="LHQR01000067">
    <property type="protein sequence ID" value="KXG47089.1"/>
    <property type="molecule type" value="Genomic_DNA"/>
</dbReference>
<reference evidence="2 3" key="1">
    <citation type="journal article" date="2016" name="BMC Genomics">
        <title>Genome sequencing and secondary metabolism of the postharvest pathogen Penicillium griseofulvum.</title>
        <authorList>
            <person name="Banani H."/>
            <person name="Marcet-Houben M."/>
            <person name="Ballester A.R."/>
            <person name="Abbruscato P."/>
            <person name="Gonzalez-Candelas L."/>
            <person name="Gabaldon T."/>
            <person name="Spadaro D."/>
        </authorList>
    </citation>
    <scope>NUCLEOTIDE SEQUENCE [LARGE SCALE GENOMIC DNA]</scope>
    <source>
        <strain evidence="2 3">PG3</strain>
    </source>
</reference>
<evidence type="ECO:0000256" key="1">
    <source>
        <dbReference type="SAM" id="MobiDB-lite"/>
    </source>
</evidence>
<protein>
    <submittedName>
        <fullName evidence="2">Uncharacterized protein</fullName>
    </submittedName>
</protein>
<evidence type="ECO:0000313" key="3">
    <source>
        <dbReference type="Proteomes" id="UP000070168"/>
    </source>
</evidence>
<accession>A0A135LDP5</accession>
<dbReference type="AlphaFoldDB" id="A0A135LDP5"/>
<comment type="caution">
    <text evidence="2">The sequence shown here is derived from an EMBL/GenBank/DDBJ whole genome shotgun (WGS) entry which is preliminary data.</text>
</comment>
<organism evidence="2 3">
    <name type="scientific">Penicillium patulum</name>
    <name type="common">Penicillium griseofulvum</name>
    <dbReference type="NCBI Taxonomy" id="5078"/>
    <lineage>
        <taxon>Eukaryota</taxon>
        <taxon>Fungi</taxon>
        <taxon>Dikarya</taxon>
        <taxon>Ascomycota</taxon>
        <taxon>Pezizomycotina</taxon>
        <taxon>Eurotiomycetes</taxon>
        <taxon>Eurotiomycetidae</taxon>
        <taxon>Eurotiales</taxon>
        <taxon>Aspergillaceae</taxon>
        <taxon>Penicillium</taxon>
    </lineage>
</organism>
<feature type="region of interest" description="Disordered" evidence="1">
    <location>
        <begin position="1"/>
        <end position="23"/>
    </location>
</feature>